<keyword evidence="2" id="KW-1185">Reference proteome</keyword>
<proteinExistence type="predicted"/>
<dbReference type="Gene3D" id="3.40.50.1240">
    <property type="entry name" value="Phosphoglycerate mutase-like"/>
    <property type="match status" value="1"/>
</dbReference>
<dbReference type="PANTHER" id="PTHR48100">
    <property type="entry name" value="BROAD-SPECIFICITY PHOSPHATASE YOR283W-RELATED"/>
    <property type="match status" value="1"/>
</dbReference>
<dbReference type="InterPro" id="IPR001345">
    <property type="entry name" value="PG/BPGM_mutase_AS"/>
</dbReference>
<dbReference type="InterPro" id="IPR050275">
    <property type="entry name" value="PGM_Phosphatase"/>
</dbReference>
<dbReference type="InterPro" id="IPR029033">
    <property type="entry name" value="His_PPase_superfam"/>
</dbReference>
<dbReference type="CDD" id="cd07067">
    <property type="entry name" value="HP_PGM_like"/>
    <property type="match status" value="1"/>
</dbReference>
<dbReference type="SMART" id="SM00855">
    <property type="entry name" value="PGAM"/>
    <property type="match status" value="1"/>
</dbReference>
<dbReference type="Proteomes" id="UP001363151">
    <property type="component" value="Unassembled WGS sequence"/>
</dbReference>
<reference evidence="1 2" key="1">
    <citation type="submission" date="2024-03" db="EMBL/GenBank/DDBJ databases">
        <title>Aureococcus anophagefferens CCMP1851 and Kratosvirus quantuckense: Draft genome of a second virus-susceptible host strain in the model system.</title>
        <authorList>
            <person name="Chase E."/>
            <person name="Truchon A.R."/>
            <person name="Schepens W."/>
            <person name="Wilhelm S.W."/>
        </authorList>
    </citation>
    <scope>NUCLEOTIDE SEQUENCE [LARGE SCALE GENOMIC DNA]</scope>
    <source>
        <strain evidence="1 2">CCMP1851</strain>
    </source>
</reference>
<dbReference type="PROSITE" id="PS00175">
    <property type="entry name" value="PG_MUTASE"/>
    <property type="match status" value="1"/>
</dbReference>
<organism evidence="1 2">
    <name type="scientific">Aureococcus anophagefferens</name>
    <name type="common">Harmful bloom alga</name>
    <dbReference type="NCBI Taxonomy" id="44056"/>
    <lineage>
        <taxon>Eukaryota</taxon>
        <taxon>Sar</taxon>
        <taxon>Stramenopiles</taxon>
        <taxon>Ochrophyta</taxon>
        <taxon>Pelagophyceae</taxon>
        <taxon>Pelagomonadales</taxon>
        <taxon>Pelagomonadaceae</taxon>
        <taxon>Aureococcus</taxon>
    </lineage>
</organism>
<evidence type="ECO:0000313" key="2">
    <source>
        <dbReference type="Proteomes" id="UP001363151"/>
    </source>
</evidence>
<dbReference type="InterPro" id="IPR013078">
    <property type="entry name" value="His_Pase_superF_clade-1"/>
</dbReference>
<protein>
    <submittedName>
        <fullName evidence="1">Histidine phosphatase</fullName>
    </submittedName>
</protein>
<dbReference type="PANTHER" id="PTHR48100:SF10">
    <property type="entry name" value="2-CARBOXY-D-ARABINITOL-1-PHOSPHATASE-RELATED"/>
    <property type="match status" value="1"/>
</dbReference>
<comment type="caution">
    <text evidence="1">The sequence shown here is derived from an EMBL/GenBank/DDBJ whole genome shotgun (WGS) entry which is preliminary data.</text>
</comment>
<evidence type="ECO:0000313" key="1">
    <source>
        <dbReference type="EMBL" id="KAK7239077.1"/>
    </source>
</evidence>
<sequence length="252" mass="27292">MSSLATGPSAAARRFLLARHGETNFNAEGRIQGTLDSSQLTLRGIGQAAGLGHYVATHEAARVARVWVSPMTRARQTLAAVEGACEAAGAALPALNVRDDLREIELYHWEGRLKTEIAYEEEEGWKQWKSDPTKYVTPAGETPLPTLWERAVSNWDALRADAAGDGATLVVAHGAVGRCMVAAALGCGMESFKNEKFQFDNCWCAELAWEPDAPTASHWRWLYKAKGPWESAEDARRDAAAGRRGATAGIIA</sequence>
<dbReference type="SUPFAM" id="SSF53254">
    <property type="entry name" value="Phosphoglycerate mutase-like"/>
    <property type="match status" value="1"/>
</dbReference>
<dbReference type="EMBL" id="JBBJCI010000226">
    <property type="protein sequence ID" value="KAK7239077.1"/>
    <property type="molecule type" value="Genomic_DNA"/>
</dbReference>
<accession>A0ABR1FUM8</accession>
<dbReference type="Pfam" id="PF00300">
    <property type="entry name" value="His_Phos_1"/>
    <property type="match status" value="1"/>
</dbReference>
<gene>
    <name evidence="1" type="ORF">SO694_00027012</name>
</gene>
<name>A0ABR1FUM8_AURAN</name>